<sequence>MVGLLLLQALDFGAQATDRRWGDLGKRGRSSRSEQKNGQARTMVPHGN</sequence>
<reference evidence="2" key="1">
    <citation type="submission" date="2015-10" db="EMBL/GenBank/DDBJ databases">
        <authorList>
            <person name="Gilbert D.G."/>
        </authorList>
    </citation>
    <scope>NUCLEOTIDE SEQUENCE</scope>
    <source>
        <strain evidence="2">Phyl III-seqv23</strain>
    </source>
</reference>
<dbReference type="AlphaFoldDB" id="A0A0S4TZH9"/>
<accession>A0A0S4TZH9</accession>
<feature type="compositionally biased region" description="Basic and acidic residues" evidence="1">
    <location>
        <begin position="21"/>
        <end position="35"/>
    </location>
</feature>
<organism evidence="2">
    <name type="scientific">Ralstonia solanacearum</name>
    <name type="common">Pseudomonas solanacearum</name>
    <dbReference type="NCBI Taxonomy" id="305"/>
    <lineage>
        <taxon>Bacteria</taxon>
        <taxon>Pseudomonadati</taxon>
        <taxon>Pseudomonadota</taxon>
        <taxon>Betaproteobacteria</taxon>
        <taxon>Burkholderiales</taxon>
        <taxon>Burkholderiaceae</taxon>
        <taxon>Ralstonia</taxon>
        <taxon>Ralstonia solanacearum species complex</taxon>
    </lineage>
</organism>
<protein>
    <submittedName>
        <fullName evidence="2">Uncharacterized protein</fullName>
    </submittedName>
</protein>
<feature type="region of interest" description="Disordered" evidence="1">
    <location>
        <begin position="21"/>
        <end position="48"/>
    </location>
</feature>
<name>A0A0S4TZH9_RALSL</name>
<evidence type="ECO:0000313" key="2">
    <source>
        <dbReference type="EMBL" id="CUV15125.1"/>
    </source>
</evidence>
<dbReference type="EMBL" id="LN899819">
    <property type="protein sequence ID" value="CUV15125.1"/>
    <property type="molecule type" value="Genomic_DNA"/>
</dbReference>
<evidence type="ECO:0000256" key="1">
    <source>
        <dbReference type="SAM" id="MobiDB-lite"/>
    </source>
</evidence>
<gene>
    <name evidence="2" type="ORF">RUN39_v1_1120001</name>
</gene>
<proteinExistence type="predicted"/>